<dbReference type="Gene3D" id="1.10.10.60">
    <property type="entry name" value="Homeodomain-like"/>
    <property type="match status" value="1"/>
</dbReference>
<keyword evidence="2 4" id="KW-0238">DNA-binding</keyword>
<keyword evidence="7" id="KW-1185">Reference proteome</keyword>
<evidence type="ECO:0000256" key="2">
    <source>
        <dbReference type="ARBA" id="ARBA00023125"/>
    </source>
</evidence>
<evidence type="ECO:0000256" key="4">
    <source>
        <dbReference type="PROSITE-ProRule" id="PRU00335"/>
    </source>
</evidence>
<evidence type="ECO:0000259" key="5">
    <source>
        <dbReference type="PROSITE" id="PS50977"/>
    </source>
</evidence>
<dbReference type="InterPro" id="IPR023772">
    <property type="entry name" value="DNA-bd_HTH_TetR-type_CS"/>
</dbReference>
<dbReference type="InterPro" id="IPR009057">
    <property type="entry name" value="Homeodomain-like_sf"/>
</dbReference>
<dbReference type="PROSITE" id="PS50977">
    <property type="entry name" value="HTH_TETR_2"/>
    <property type="match status" value="1"/>
</dbReference>
<dbReference type="InterPro" id="IPR001647">
    <property type="entry name" value="HTH_TetR"/>
</dbReference>
<dbReference type="Pfam" id="PF00440">
    <property type="entry name" value="TetR_N"/>
    <property type="match status" value="1"/>
</dbReference>
<dbReference type="FunFam" id="1.10.10.60:FF:000141">
    <property type="entry name" value="TetR family transcriptional regulator"/>
    <property type="match status" value="1"/>
</dbReference>
<reference evidence="6" key="1">
    <citation type="submission" date="2020-10" db="EMBL/GenBank/DDBJ databases">
        <title>Taxonomic study of unclassified bacteria belonging to the class Ktedonobacteria.</title>
        <authorList>
            <person name="Yabe S."/>
            <person name="Wang C.M."/>
            <person name="Zheng Y."/>
            <person name="Sakai Y."/>
            <person name="Cavaletti L."/>
            <person name="Monciardini P."/>
            <person name="Donadio S."/>
        </authorList>
    </citation>
    <scope>NUCLEOTIDE SEQUENCE</scope>
    <source>
        <strain evidence="6">SOSP1-1</strain>
    </source>
</reference>
<dbReference type="PROSITE" id="PS01081">
    <property type="entry name" value="HTH_TETR_1"/>
    <property type="match status" value="1"/>
</dbReference>
<dbReference type="GO" id="GO:0000976">
    <property type="term" value="F:transcription cis-regulatory region binding"/>
    <property type="evidence" value="ECO:0007669"/>
    <property type="project" value="TreeGrafter"/>
</dbReference>
<organism evidence="6 7">
    <name type="scientific">Ktedonospora formicarum</name>
    <dbReference type="NCBI Taxonomy" id="2778364"/>
    <lineage>
        <taxon>Bacteria</taxon>
        <taxon>Bacillati</taxon>
        <taxon>Chloroflexota</taxon>
        <taxon>Ktedonobacteria</taxon>
        <taxon>Ktedonobacterales</taxon>
        <taxon>Ktedonobacteraceae</taxon>
        <taxon>Ktedonospora</taxon>
    </lineage>
</organism>
<dbReference type="PRINTS" id="PR00455">
    <property type="entry name" value="HTHTETR"/>
</dbReference>
<dbReference type="RefSeq" id="WP_220199056.1">
    <property type="nucleotide sequence ID" value="NZ_BNJF01000007.1"/>
</dbReference>
<dbReference type="Proteomes" id="UP000612362">
    <property type="component" value="Unassembled WGS sequence"/>
</dbReference>
<dbReference type="Gene3D" id="1.10.357.10">
    <property type="entry name" value="Tetracycline Repressor, domain 2"/>
    <property type="match status" value="1"/>
</dbReference>
<proteinExistence type="predicted"/>
<sequence length="209" mass="23917">MEISTTRTHTQTLKEKQRQERERLILAAAEEVLYENGYHDTSIDEIAARVGVAKGTVYLHFSSKEDLIAAVFTANFERFLRALDEVITETMTPRAQLETILARMYEGYYVRLIQLLYNNADLKKLFQARKQQHPPPWDALVSRVIAILEAGKARGDFDQHTPTKVMASAFFCLLSPTSYERLVIAEHMEVQALVDYLGRIYFDGVTNAK</sequence>
<dbReference type="SUPFAM" id="SSF46689">
    <property type="entry name" value="Homeodomain-like"/>
    <property type="match status" value="1"/>
</dbReference>
<evidence type="ECO:0000256" key="1">
    <source>
        <dbReference type="ARBA" id="ARBA00023015"/>
    </source>
</evidence>
<dbReference type="AlphaFoldDB" id="A0A8J3IC83"/>
<feature type="DNA-binding region" description="H-T-H motif" evidence="4">
    <location>
        <begin position="42"/>
        <end position="61"/>
    </location>
</feature>
<dbReference type="InterPro" id="IPR050109">
    <property type="entry name" value="HTH-type_TetR-like_transc_reg"/>
</dbReference>
<accession>A0A8J3IC83</accession>
<dbReference type="InterPro" id="IPR036271">
    <property type="entry name" value="Tet_transcr_reg_TetR-rel_C_sf"/>
</dbReference>
<dbReference type="GO" id="GO:0003700">
    <property type="term" value="F:DNA-binding transcription factor activity"/>
    <property type="evidence" value="ECO:0007669"/>
    <property type="project" value="TreeGrafter"/>
</dbReference>
<dbReference type="SUPFAM" id="SSF48498">
    <property type="entry name" value="Tetracyclin repressor-like, C-terminal domain"/>
    <property type="match status" value="1"/>
</dbReference>
<name>A0A8J3IC83_9CHLR</name>
<dbReference type="PANTHER" id="PTHR30055">
    <property type="entry name" value="HTH-TYPE TRANSCRIPTIONAL REGULATOR RUTR"/>
    <property type="match status" value="1"/>
</dbReference>
<evidence type="ECO:0000256" key="3">
    <source>
        <dbReference type="ARBA" id="ARBA00023163"/>
    </source>
</evidence>
<dbReference type="PANTHER" id="PTHR30055:SF234">
    <property type="entry name" value="HTH-TYPE TRANSCRIPTIONAL REGULATOR BETI"/>
    <property type="match status" value="1"/>
</dbReference>
<feature type="domain" description="HTH tetR-type" evidence="5">
    <location>
        <begin position="19"/>
        <end position="79"/>
    </location>
</feature>
<keyword evidence="3" id="KW-0804">Transcription</keyword>
<dbReference type="GO" id="GO:0045892">
    <property type="term" value="P:negative regulation of DNA-templated transcription"/>
    <property type="evidence" value="ECO:0007669"/>
    <property type="project" value="UniProtKB-ARBA"/>
</dbReference>
<dbReference type="EMBL" id="BNJF01000007">
    <property type="protein sequence ID" value="GHO49987.1"/>
    <property type="molecule type" value="Genomic_DNA"/>
</dbReference>
<protein>
    <recommendedName>
        <fullName evidence="5">HTH tetR-type domain-containing protein</fullName>
    </recommendedName>
</protein>
<keyword evidence="1" id="KW-0805">Transcription regulation</keyword>
<comment type="caution">
    <text evidence="6">The sequence shown here is derived from an EMBL/GenBank/DDBJ whole genome shotgun (WGS) entry which is preliminary data.</text>
</comment>
<evidence type="ECO:0000313" key="6">
    <source>
        <dbReference type="EMBL" id="GHO49987.1"/>
    </source>
</evidence>
<evidence type="ECO:0000313" key="7">
    <source>
        <dbReference type="Proteomes" id="UP000612362"/>
    </source>
</evidence>
<gene>
    <name evidence="6" type="ORF">KSX_81500</name>
</gene>